<feature type="region of interest" description="Disordered" evidence="1">
    <location>
        <begin position="1"/>
        <end position="66"/>
    </location>
</feature>
<dbReference type="InterPro" id="IPR019446">
    <property type="entry name" value="BMT5-like"/>
</dbReference>
<dbReference type="RefSeq" id="XP_056763676.1">
    <property type="nucleotide sequence ID" value="XM_056910850.1"/>
</dbReference>
<dbReference type="PANTHER" id="PTHR11538">
    <property type="entry name" value="PHENYLALANYL-TRNA SYNTHETASE"/>
    <property type="match status" value="1"/>
</dbReference>
<dbReference type="GO" id="GO:0070475">
    <property type="term" value="P:rRNA base methylation"/>
    <property type="evidence" value="ECO:0007669"/>
    <property type="project" value="InterPro"/>
</dbReference>
<dbReference type="GO" id="GO:0005737">
    <property type="term" value="C:cytoplasm"/>
    <property type="evidence" value="ECO:0007669"/>
    <property type="project" value="TreeGrafter"/>
</dbReference>
<dbReference type="PANTHER" id="PTHR11538:SF26">
    <property type="entry name" value="FERREDOXIN-FOLD ANTICODON-BINDING DOMAIN-CONTAINING PROTEIN 1"/>
    <property type="match status" value="1"/>
</dbReference>
<evidence type="ECO:0000259" key="2">
    <source>
        <dbReference type="Pfam" id="PF10354"/>
    </source>
</evidence>
<feature type="region of interest" description="Disordered" evidence="1">
    <location>
        <begin position="205"/>
        <end position="224"/>
    </location>
</feature>
<reference evidence="3" key="1">
    <citation type="submission" date="2022-12" db="EMBL/GenBank/DDBJ databases">
        <authorList>
            <person name="Petersen C."/>
        </authorList>
    </citation>
    <scope>NUCLEOTIDE SEQUENCE</scope>
    <source>
        <strain evidence="3">IBT 16125</strain>
    </source>
</reference>
<feature type="compositionally biased region" description="Low complexity" evidence="1">
    <location>
        <begin position="39"/>
        <end position="48"/>
    </location>
</feature>
<evidence type="ECO:0000256" key="1">
    <source>
        <dbReference type="SAM" id="MobiDB-lite"/>
    </source>
</evidence>
<organism evidence="3 4">
    <name type="scientific">Penicillium daleae</name>
    <dbReference type="NCBI Taxonomy" id="63821"/>
    <lineage>
        <taxon>Eukaryota</taxon>
        <taxon>Fungi</taxon>
        <taxon>Dikarya</taxon>
        <taxon>Ascomycota</taxon>
        <taxon>Pezizomycotina</taxon>
        <taxon>Eurotiomycetes</taxon>
        <taxon>Eurotiomycetidae</taxon>
        <taxon>Eurotiales</taxon>
        <taxon>Aspergillaceae</taxon>
        <taxon>Penicillium</taxon>
    </lineage>
</organism>
<dbReference type="GeneID" id="81601093"/>
<protein>
    <recommendedName>
        <fullName evidence="2">25S rRNA (uridine-N(3))-methyltransferase BMT5-like domain-containing protein</fullName>
    </recommendedName>
</protein>
<feature type="domain" description="25S rRNA (uridine-N(3))-methyltransferase BMT5-like" evidence="2">
    <location>
        <begin position="77"/>
        <end position="361"/>
    </location>
</feature>
<dbReference type="Proteomes" id="UP001213681">
    <property type="component" value="Unassembled WGS sequence"/>
</dbReference>
<feature type="compositionally biased region" description="Polar residues" evidence="1">
    <location>
        <begin position="55"/>
        <end position="64"/>
    </location>
</feature>
<dbReference type="Pfam" id="PF10354">
    <property type="entry name" value="BMT5-like"/>
    <property type="match status" value="1"/>
</dbReference>
<dbReference type="GO" id="GO:0070042">
    <property type="term" value="F:rRNA (uridine-N3-)-methyltransferase activity"/>
    <property type="evidence" value="ECO:0007669"/>
    <property type="project" value="InterPro"/>
</dbReference>
<name>A0AAD6C149_9EURO</name>
<keyword evidence="4" id="KW-1185">Reference proteome</keyword>
<feature type="region of interest" description="Disordered" evidence="1">
    <location>
        <begin position="393"/>
        <end position="412"/>
    </location>
</feature>
<gene>
    <name evidence="3" type="ORF">N7458_007468</name>
</gene>
<accession>A0AAD6C149</accession>
<proteinExistence type="predicted"/>
<reference evidence="3" key="2">
    <citation type="journal article" date="2023" name="IMA Fungus">
        <title>Comparative genomic study of the Penicillium genus elucidates a diverse pangenome and 15 lateral gene transfer events.</title>
        <authorList>
            <person name="Petersen C."/>
            <person name="Sorensen T."/>
            <person name="Nielsen M.R."/>
            <person name="Sondergaard T.E."/>
            <person name="Sorensen J.L."/>
            <person name="Fitzpatrick D.A."/>
            <person name="Frisvad J.C."/>
            <person name="Nielsen K.L."/>
        </authorList>
    </citation>
    <scope>NUCLEOTIDE SEQUENCE</scope>
    <source>
        <strain evidence="3">IBT 16125</strain>
    </source>
</reference>
<dbReference type="EMBL" id="JAPVEA010000007">
    <property type="protein sequence ID" value="KAJ5443596.1"/>
    <property type="molecule type" value="Genomic_DNA"/>
</dbReference>
<comment type="caution">
    <text evidence="3">The sequence shown here is derived from an EMBL/GenBank/DDBJ whole genome shotgun (WGS) entry which is preliminary data.</text>
</comment>
<feature type="region of interest" description="Disordered" evidence="1">
    <location>
        <begin position="271"/>
        <end position="311"/>
    </location>
</feature>
<dbReference type="AlphaFoldDB" id="A0AAD6C149"/>
<feature type="compositionally biased region" description="Acidic residues" evidence="1">
    <location>
        <begin position="274"/>
        <end position="301"/>
    </location>
</feature>
<feature type="region of interest" description="Disordered" evidence="1">
    <location>
        <begin position="123"/>
        <end position="197"/>
    </location>
</feature>
<feature type="compositionally biased region" description="Low complexity" evidence="1">
    <location>
        <begin position="149"/>
        <end position="172"/>
    </location>
</feature>
<feature type="compositionally biased region" description="Low complexity" evidence="1">
    <location>
        <begin position="209"/>
        <end position="224"/>
    </location>
</feature>
<evidence type="ECO:0000313" key="4">
    <source>
        <dbReference type="Proteomes" id="UP001213681"/>
    </source>
</evidence>
<sequence length="412" mass="44834">MPRKKQKSGPPPRSHRPSGPAKPGPGPASQGKNKSSKPGIAAGRAEAGAGKEGIQNKQSLQANQRPIVPFLKGDRILLIGEGDFSFARSLAKQYKCRKLCATCYDSQETLFSKYPQAEQHIQEILDSSKPKSKSNAVDTEEDKTSESNAQPATSTSTSSTTTTVTQKSTPKVLFSVDARKLGTPAGGGKEIRTGFPRKEPKIPAWKLHQQSQSQSQASSPASQPSGPWDVICFNFPHVGGLSTDVNRQVRANQELLVAFFKACVPLLSAAPVPVDEDDEEWEDDDDEDSEDSEDGEEDGDNDAQTSGKAVRTGPGQILVSLFEGEPYTLWNIKDLARHAGLQVVTSFKFPWAEYEGYSHARTLGEVEGKDGGRGGWRGEDRLARMYVFELKREEPSGKKKGKRARDADSDSE</sequence>
<evidence type="ECO:0000313" key="3">
    <source>
        <dbReference type="EMBL" id="KAJ5443596.1"/>
    </source>
</evidence>